<dbReference type="AlphaFoldDB" id="A0A8H7ZYU2"/>
<gene>
    <name evidence="2" type="ORF">BJ554DRAFT_5912</name>
</gene>
<reference evidence="2 3" key="1">
    <citation type="journal article" name="Sci. Rep.">
        <title>Genome-scale phylogenetic analyses confirm Olpidium as the closest living zoosporic fungus to the non-flagellated, terrestrial fungi.</title>
        <authorList>
            <person name="Chang Y."/>
            <person name="Rochon D."/>
            <person name="Sekimoto S."/>
            <person name="Wang Y."/>
            <person name="Chovatia M."/>
            <person name="Sandor L."/>
            <person name="Salamov A."/>
            <person name="Grigoriev I.V."/>
            <person name="Stajich J.E."/>
            <person name="Spatafora J.W."/>
        </authorList>
    </citation>
    <scope>NUCLEOTIDE SEQUENCE [LARGE SCALE GENOMIC DNA]</scope>
    <source>
        <strain evidence="2">S191</strain>
    </source>
</reference>
<dbReference type="EMBL" id="JAEFCI010003065">
    <property type="protein sequence ID" value="KAG5461836.1"/>
    <property type="molecule type" value="Genomic_DNA"/>
</dbReference>
<feature type="compositionally biased region" description="Basic and acidic residues" evidence="1">
    <location>
        <begin position="73"/>
        <end position="84"/>
    </location>
</feature>
<evidence type="ECO:0000313" key="3">
    <source>
        <dbReference type="Proteomes" id="UP000673691"/>
    </source>
</evidence>
<evidence type="ECO:0000313" key="2">
    <source>
        <dbReference type="EMBL" id="KAG5461836.1"/>
    </source>
</evidence>
<protein>
    <submittedName>
        <fullName evidence="2">Uncharacterized protein</fullName>
    </submittedName>
</protein>
<dbReference type="Proteomes" id="UP000673691">
    <property type="component" value="Unassembled WGS sequence"/>
</dbReference>
<organism evidence="2 3">
    <name type="scientific">Olpidium bornovanus</name>
    <dbReference type="NCBI Taxonomy" id="278681"/>
    <lineage>
        <taxon>Eukaryota</taxon>
        <taxon>Fungi</taxon>
        <taxon>Fungi incertae sedis</taxon>
        <taxon>Olpidiomycota</taxon>
        <taxon>Olpidiomycotina</taxon>
        <taxon>Olpidiomycetes</taxon>
        <taxon>Olpidiales</taxon>
        <taxon>Olpidiaceae</taxon>
        <taxon>Olpidium</taxon>
    </lineage>
</organism>
<dbReference type="OrthoDB" id="2140076at2759"/>
<accession>A0A8H7ZYU2</accession>
<feature type="non-terminal residue" evidence="2">
    <location>
        <position position="84"/>
    </location>
</feature>
<dbReference type="InterPro" id="IPR011009">
    <property type="entry name" value="Kinase-like_dom_sf"/>
</dbReference>
<name>A0A8H7ZYU2_9FUNG</name>
<dbReference type="Gene3D" id="3.30.200.20">
    <property type="entry name" value="Phosphorylase Kinase, domain 1"/>
    <property type="match status" value="1"/>
</dbReference>
<comment type="caution">
    <text evidence="2">The sequence shown here is derived from an EMBL/GenBank/DDBJ whole genome shotgun (WGS) entry which is preliminary data.</text>
</comment>
<keyword evidence="3" id="KW-1185">Reference proteome</keyword>
<sequence length="84" mass="9549">MASSGASARNQETGENFAIKKVMRVFDKPILAKRALREIKLLRHFRSHENGTNSKSKIHSHARFPPDYLDLGHGARHDEAVQRD</sequence>
<evidence type="ECO:0000256" key="1">
    <source>
        <dbReference type="SAM" id="MobiDB-lite"/>
    </source>
</evidence>
<feature type="region of interest" description="Disordered" evidence="1">
    <location>
        <begin position="49"/>
        <end position="84"/>
    </location>
</feature>
<proteinExistence type="predicted"/>
<dbReference type="SUPFAM" id="SSF56112">
    <property type="entry name" value="Protein kinase-like (PK-like)"/>
    <property type="match status" value="1"/>
</dbReference>